<feature type="non-terminal residue" evidence="2">
    <location>
        <position position="68"/>
    </location>
</feature>
<dbReference type="InterPro" id="IPR004017">
    <property type="entry name" value="Cys_rich_dom"/>
</dbReference>
<proteinExistence type="predicted"/>
<organism evidence="2">
    <name type="scientific">marine sediment metagenome</name>
    <dbReference type="NCBI Taxonomy" id="412755"/>
    <lineage>
        <taxon>unclassified sequences</taxon>
        <taxon>metagenomes</taxon>
        <taxon>ecological metagenomes</taxon>
    </lineage>
</organism>
<evidence type="ECO:0000313" key="2">
    <source>
        <dbReference type="EMBL" id="KKM67731.1"/>
    </source>
</evidence>
<evidence type="ECO:0000259" key="1">
    <source>
        <dbReference type="Pfam" id="PF02754"/>
    </source>
</evidence>
<sequence length="68" mass="7485">MSEKSLKMNYDMFLGCVIAARLPFLEVSARKICNKFGIELNEVEGFSCCPDPTGIELISRKAWAALGA</sequence>
<protein>
    <recommendedName>
        <fullName evidence="1">Cysteine-rich domain-containing protein</fullName>
    </recommendedName>
</protein>
<gene>
    <name evidence="2" type="ORF">LCGC14_1468130</name>
</gene>
<reference evidence="2" key="1">
    <citation type="journal article" date="2015" name="Nature">
        <title>Complex archaea that bridge the gap between prokaryotes and eukaryotes.</title>
        <authorList>
            <person name="Spang A."/>
            <person name="Saw J.H."/>
            <person name="Jorgensen S.L."/>
            <person name="Zaremba-Niedzwiedzka K."/>
            <person name="Martijn J."/>
            <person name="Lind A.E."/>
            <person name="van Eijk R."/>
            <person name="Schleper C."/>
            <person name="Guy L."/>
            <person name="Ettema T.J."/>
        </authorList>
    </citation>
    <scope>NUCLEOTIDE SEQUENCE</scope>
</reference>
<feature type="domain" description="Cysteine-rich" evidence="1">
    <location>
        <begin position="11"/>
        <end position="57"/>
    </location>
</feature>
<accession>A0A0F9JZ28</accession>
<dbReference type="AlphaFoldDB" id="A0A0F9JZ28"/>
<dbReference type="Pfam" id="PF02754">
    <property type="entry name" value="CCG"/>
    <property type="match status" value="1"/>
</dbReference>
<name>A0A0F9JZ28_9ZZZZ</name>
<comment type="caution">
    <text evidence="2">The sequence shown here is derived from an EMBL/GenBank/DDBJ whole genome shotgun (WGS) entry which is preliminary data.</text>
</comment>
<dbReference type="GO" id="GO:0016491">
    <property type="term" value="F:oxidoreductase activity"/>
    <property type="evidence" value="ECO:0007669"/>
    <property type="project" value="UniProtKB-ARBA"/>
</dbReference>
<dbReference type="EMBL" id="LAZR01010297">
    <property type="protein sequence ID" value="KKM67731.1"/>
    <property type="molecule type" value="Genomic_DNA"/>
</dbReference>